<dbReference type="GO" id="GO:0003700">
    <property type="term" value="F:DNA-binding transcription factor activity"/>
    <property type="evidence" value="ECO:0007669"/>
    <property type="project" value="InterPro"/>
</dbReference>
<dbReference type="Gene3D" id="1.10.10.10">
    <property type="entry name" value="Winged helix-like DNA-binding domain superfamily/Winged helix DNA-binding domain"/>
    <property type="match status" value="1"/>
</dbReference>
<sequence>MQLESLDLNLLMALHALLEERNVTRAGRRLGLSQPAMSANLARLRRHFGDELLIRVGNVYELTPLAAALIDSTMHAVNVVERVFSARPSFDPATSDREFTIVTSDYAVSVMGEELMRILGERAPHVRMRFLQINVPRIDDVDTTLRSTDGVVMPHGFISGYPSVDVYADRWVVLADPHNPALADGLTMDHLGTLPWVATFRGPTASASAARQLNLLGVKPRVEMVVENFQSLPFLVAGTGRIALIQERLASKLAAFTVCAVHPCPYEAVPVLEALWFHPVHHSDPAHRWLRDTLIEVGRHIN</sequence>
<dbReference type="InterPro" id="IPR005119">
    <property type="entry name" value="LysR_subst-bd"/>
</dbReference>
<dbReference type="SUPFAM" id="SSF53850">
    <property type="entry name" value="Periplasmic binding protein-like II"/>
    <property type="match status" value="1"/>
</dbReference>
<comment type="similarity">
    <text evidence="1">Belongs to the LysR transcriptional regulatory family.</text>
</comment>
<keyword evidence="7" id="KW-1185">Reference proteome</keyword>
<organism evidence="6 7">
    <name type="scientific">Actinocorallia herbida</name>
    <dbReference type="NCBI Taxonomy" id="58109"/>
    <lineage>
        <taxon>Bacteria</taxon>
        <taxon>Bacillati</taxon>
        <taxon>Actinomycetota</taxon>
        <taxon>Actinomycetes</taxon>
        <taxon>Streptosporangiales</taxon>
        <taxon>Thermomonosporaceae</taxon>
        <taxon>Actinocorallia</taxon>
    </lineage>
</organism>
<dbReference type="AlphaFoldDB" id="A0A3N1CWK0"/>
<dbReference type="EMBL" id="RJKE01000001">
    <property type="protein sequence ID" value="ROO85679.1"/>
    <property type="molecule type" value="Genomic_DNA"/>
</dbReference>
<dbReference type="InterPro" id="IPR036390">
    <property type="entry name" value="WH_DNA-bd_sf"/>
</dbReference>
<dbReference type="InterPro" id="IPR036388">
    <property type="entry name" value="WH-like_DNA-bd_sf"/>
</dbReference>
<dbReference type="Pfam" id="PF03466">
    <property type="entry name" value="LysR_substrate"/>
    <property type="match status" value="1"/>
</dbReference>
<dbReference type="Pfam" id="PF00126">
    <property type="entry name" value="HTH_1"/>
    <property type="match status" value="1"/>
</dbReference>
<evidence type="ECO:0000256" key="2">
    <source>
        <dbReference type="ARBA" id="ARBA00023015"/>
    </source>
</evidence>
<protein>
    <submittedName>
        <fullName evidence="6">LysR family transcriptional regulator</fullName>
    </submittedName>
</protein>
<dbReference type="OrthoDB" id="8717159at2"/>
<gene>
    <name evidence="6" type="ORF">EDD29_3227</name>
</gene>
<feature type="domain" description="HTH lysR-type" evidence="5">
    <location>
        <begin position="6"/>
        <end position="63"/>
    </location>
</feature>
<evidence type="ECO:0000256" key="1">
    <source>
        <dbReference type="ARBA" id="ARBA00009437"/>
    </source>
</evidence>
<keyword evidence="4" id="KW-0804">Transcription</keyword>
<dbReference type="PROSITE" id="PS50931">
    <property type="entry name" value="HTH_LYSR"/>
    <property type="match status" value="1"/>
</dbReference>
<dbReference type="PRINTS" id="PR00039">
    <property type="entry name" value="HTHLYSR"/>
</dbReference>
<dbReference type="Gene3D" id="3.40.190.10">
    <property type="entry name" value="Periplasmic binding protein-like II"/>
    <property type="match status" value="2"/>
</dbReference>
<evidence type="ECO:0000259" key="5">
    <source>
        <dbReference type="PROSITE" id="PS50931"/>
    </source>
</evidence>
<dbReference type="InterPro" id="IPR050389">
    <property type="entry name" value="LysR-type_TF"/>
</dbReference>
<dbReference type="InterPro" id="IPR000847">
    <property type="entry name" value="LysR_HTH_N"/>
</dbReference>
<comment type="caution">
    <text evidence="6">The sequence shown here is derived from an EMBL/GenBank/DDBJ whole genome shotgun (WGS) entry which is preliminary data.</text>
</comment>
<keyword evidence="2" id="KW-0805">Transcription regulation</keyword>
<evidence type="ECO:0000313" key="7">
    <source>
        <dbReference type="Proteomes" id="UP000272400"/>
    </source>
</evidence>
<dbReference type="SUPFAM" id="SSF46785">
    <property type="entry name" value="Winged helix' DNA-binding domain"/>
    <property type="match status" value="1"/>
</dbReference>
<evidence type="ECO:0000256" key="4">
    <source>
        <dbReference type="ARBA" id="ARBA00023163"/>
    </source>
</evidence>
<proteinExistence type="inferred from homology"/>
<evidence type="ECO:0000313" key="6">
    <source>
        <dbReference type="EMBL" id="ROO85679.1"/>
    </source>
</evidence>
<reference evidence="6 7" key="1">
    <citation type="submission" date="2018-11" db="EMBL/GenBank/DDBJ databases">
        <title>Sequencing the genomes of 1000 actinobacteria strains.</title>
        <authorList>
            <person name="Klenk H.-P."/>
        </authorList>
    </citation>
    <scope>NUCLEOTIDE SEQUENCE [LARGE SCALE GENOMIC DNA]</scope>
    <source>
        <strain evidence="6 7">DSM 44254</strain>
    </source>
</reference>
<accession>A0A3N1CWK0</accession>
<dbReference type="PANTHER" id="PTHR30118">
    <property type="entry name" value="HTH-TYPE TRANSCRIPTIONAL REGULATOR LEUO-RELATED"/>
    <property type="match status" value="1"/>
</dbReference>
<name>A0A3N1CWK0_9ACTN</name>
<dbReference type="PANTHER" id="PTHR30118:SF15">
    <property type="entry name" value="TRANSCRIPTIONAL REGULATORY PROTEIN"/>
    <property type="match status" value="1"/>
</dbReference>
<dbReference type="GO" id="GO:0003677">
    <property type="term" value="F:DNA binding"/>
    <property type="evidence" value="ECO:0007669"/>
    <property type="project" value="UniProtKB-KW"/>
</dbReference>
<keyword evidence="3" id="KW-0238">DNA-binding</keyword>
<dbReference type="RefSeq" id="WP_123665162.1">
    <property type="nucleotide sequence ID" value="NZ_RJKE01000001.1"/>
</dbReference>
<dbReference type="Proteomes" id="UP000272400">
    <property type="component" value="Unassembled WGS sequence"/>
</dbReference>
<evidence type="ECO:0000256" key="3">
    <source>
        <dbReference type="ARBA" id="ARBA00023125"/>
    </source>
</evidence>